<proteinExistence type="predicted"/>
<dbReference type="GO" id="GO:0004177">
    <property type="term" value="F:aminopeptidase activity"/>
    <property type="evidence" value="ECO:0007669"/>
    <property type="project" value="UniProtKB-KW"/>
</dbReference>
<gene>
    <name evidence="3" type="ORF">JCM19296_497</name>
</gene>
<dbReference type="PROSITE" id="PS51257">
    <property type="entry name" value="PROKAR_LIPOPROTEIN"/>
    <property type="match status" value="1"/>
</dbReference>
<evidence type="ECO:0000313" key="4">
    <source>
        <dbReference type="Proteomes" id="UP000028980"/>
    </source>
</evidence>
<evidence type="ECO:0000259" key="2">
    <source>
        <dbReference type="Pfam" id="PF13180"/>
    </source>
</evidence>
<dbReference type="EMBL" id="BBLG01000001">
    <property type="protein sequence ID" value="GAK74919.1"/>
    <property type="molecule type" value="Genomic_DNA"/>
</dbReference>
<dbReference type="Gene3D" id="2.30.42.10">
    <property type="match status" value="1"/>
</dbReference>
<reference evidence="3 4" key="1">
    <citation type="journal article" date="2014" name="Genome Announc.">
        <title>Draft Genome Sequences of Marine Flavobacterium Nonlabens Strains NR17, NR24, NR27, NR32, NR33, and Ara13.</title>
        <authorList>
            <person name="Nakanishi M."/>
            <person name="Meirelles P."/>
            <person name="Suzuki R."/>
            <person name="Takatani N."/>
            <person name="Mino S."/>
            <person name="Suda W."/>
            <person name="Oshima K."/>
            <person name="Hattori M."/>
            <person name="Ohkuma M."/>
            <person name="Hosokawa M."/>
            <person name="Miyashita K."/>
            <person name="Thompson F.L."/>
            <person name="Niwa A."/>
            <person name="Sawabe T."/>
            <person name="Sawabe T."/>
        </authorList>
    </citation>
    <scope>NUCLEOTIDE SEQUENCE [LARGE SCALE GENOMIC DNA]</scope>
    <source>
        <strain evidence="4">JCM19296</strain>
    </source>
</reference>
<dbReference type="InterPro" id="IPR045175">
    <property type="entry name" value="M28_fam"/>
</dbReference>
<dbReference type="GO" id="GO:0008235">
    <property type="term" value="F:metalloexopeptidase activity"/>
    <property type="evidence" value="ECO:0007669"/>
    <property type="project" value="InterPro"/>
</dbReference>
<feature type="domain" description="PDZ" evidence="2">
    <location>
        <begin position="346"/>
        <end position="411"/>
    </location>
</feature>
<dbReference type="Pfam" id="PF04389">
    <property type="entry name" value="Peptidase_M28"/>
    <property type="match status" value="1"/>
</dbReference>
<name>A0A081D7M3_NONUL</name>
<protein>
    <submittedName>
        <fullName evidence="3">Probable aminopeptidase</fullName>
    </submittedName>
</protein>
<sequence>MRITTLFIAICLLVSCKTEVKPLEPVKGNMKADVVYLASDDLQGRETGTSYELQAADYIAKRMKESGLEPKGNEGTYFQTFSFKPSSDPHQEAAFTDEKGDAFLTGTNVLGYIDNGAAQTVVIGAHYDHLGMGGEGSLHREGEAIHNGADDNASGVAVMLDLAYELKTSDKKGNNYLFMAFSGEEMGLLGSNYFTKNSTIALDSITYMINMDMVGRLNEENTLAVYGTGTSPRWNQIINAVNKDFELALSESGVGPSDHTSFYLNDIPVLHFFTGQHEDYHKPGDDAEKLNYDGMQKISDYILRITAEFDNAGKLAFRKTKNESEEVPRFKVGLGVVPDYLFTGKGMRIDGVSEEKPAQKAGLLKGDVVVKLGDSTIVDMMSYMRTLATFDNGDKTMVTVDRDGKMVEKEIEF</sequence>
<organism evidence="3 4">
    <name type="scientific">Nonlabens ulvanivorans</name>
    <name type="common">Persicivirga ulvanivorans</name>
    <dbReference type="NCBI Taxonomy" id="906888"/>
    <lineage>
        <taxon>Bacteria</taxon>
        <taxon>Pseudomonadati</taxon>
        <taxon>Bacteroidota</taxon>
        <taxon>Flavobacteriia</taxon>
        <taxon>Flavobacteriales</taxon>
        <taxon>Flavobacteriaceae</taxon>
        <taxon>Nonlabens</taxon>
    </lineage>
</organism>
<dbReference type="InterPro" id="IPR007484">
    <property type="entry name" value="Peptidase_M28"/>
</dbReference>
<dbReference type="Pfam" id="PF13180">
    <property type="entry name" value="PDZ_2"/>
    <property type="match status" value="1"/>
</dbReference>
<dbReference type="CDD" id="cd05663">
    <property type="entry name" value="M28_like_PA_PDZ_associated"/>
    <property type="match status" value="1"/>
</dbReference>
<dbReference type="PANTHER" id="PTHR12147">
    <property type="entry name" value="METALLOPEPTIDASE M28 FAMILY MEMBER"/>
    <property type="match status" value="1"/>
</dbReference>
<evidence type="ECO:0000259" key="1">
    <source>
        <dbReference type="Pfam" id="PF04389"/>
    </source>
</evidence>
<keyword evidence="3" id="KW-0378">Hydrolase</keyword>
<dbReference type="SUPFAM" id="SSF50156">
    <property type="entry name" value="PDZ domain-like"/>
    <property type="match status" value="1"/>
</dbReference>
<dbReference type="InterPro" id="IPR036034">
    <property type="entry name" value="PDZ_sf"/>
</dbReference>
<keyword evidence="3" id="KW-0645">Protease</keyword>
<dbReference type="AlphaFoldDB" id="A0A081D7M3"/>
<dbReference type="GeneID" id="90596349"/>
<dbReference type="GO" id="GO:0006508">
    <property type="term" value="P:proteolysis"/>
    <property type="evidence" value="ECO:0007669"/>
    <property type="project" value="InterPro"/>
</dbReference>
<evidence type="ECO:0000313" key="3">
    <source>
        <dbReference type="EMBL" id="GAK74919.1"/>
    </source>
</evidence>
<keyword evidence="3" id="KW-0031">Aminopeptidase</keyword>
<comment type="caution">
    <text evidence="3">The sequence shown here is derived from an EMBL/GenBank/DDBJ whole genome shotgun (WGS) entry which is preliminary data.</text>
</comment>
<dbReference type="SUPFAM" id="SSF53187">
    <property type="entry name" value="Zn-dependent exopeptidases"/>
    <property type="match status" value="1"/>
</dbReference>
<dbReference type="InterPro" id="IPR001478">
    <property type="entry name" value="PDZ"/>
</dbReference>
<dbReference type="Proteomes" id="UP000028980">
    <property type="component" value="Unassembled WGS sequence"/>
</dbReference>
<feature type="domain" description="Peptidase M28" evidence="1">
    <location>
        <begin position="108"/>
        <end position="304"/>
    </location>
</feature>
<accession>A0A081D7M3</accession>
<dbReference type="Gene3D" id="3.40.630.10">
    <property type="entry name" value="Zn peptidases"/>
    <property type="match status" value="1"/>
</dbReference>
<dbReference type="RefSeq" id="WP_042269366.1">
    <property type="nucleotide sequence ID" value="NZ_CP136694.1"/>
</dbReference>
<dbReference type="PANTHER" id="PTHR12147:SF26">
    <property type="entry name" value="PEPTIDASE M28 DOMAIN-CONTAINING PROTEIN"/>
    <property type="match status" value="1"/>
</dbReference>